<keyword evidence="5 9" id="KW-0999">Mitochondrion inner membrane</keyword>
<evidence type="ECO:0000256" key="1">
    <source>
        <dbReference type="ARBA" id="ARBA00004448"/>
    </source>
</evidence>
<reference evidence="11" key="1">
    <citation type="submission" date="2020-01" db="EMBL/GenBank/DDBJ databases">
        <authorList>
            <consortium name="DOE Joint Genome Institute"/>
            <person name="Haridas S."/>
            <person name="Albert R."/>
            <person name="Binder M."/>
            <person name="Bloem J."/>
            <person name="Labutti K."/>
            <person name="Salamov A."/>
            <person name="Andreopoulos B."/>
            <person name="Baker S.E."/>
            <person name="Barry K."/>
            <person name="Bills G."/>
            <person name="Bluhm B.H."/>
            <person name="Cannon C."/>
            <person name="Castanera R."/>
            <person name="Culley D.E."/>
            <person name="Daum C."/>
            <person name="Ezra D."/>
            <person name="Gonzalez J.B."/>
            <person name="Henrissat B."/>
            <person name="Kuo A."/>
            <person name="Liang C."/>
            <person name="Lipzen A."/>
            <person name="Lutzoni F."/>
            <person name="Magnuson J."/>
            <person name="Mondo S."/>
            <person name="Nolan M."/>
            <person name="Ohm R."/>
            <person name="Pangilinan J."/>
            <person name="Park H.-J."/>
            <person name="Ramirez L."/>
            <person name="Alfaro M."/>
            <person name="Sun H."/>
            <person name="Tritt A."/>
            <person name="Yoshinaga Y."/>
            <person name="Zwiers L.-H."/>
            <person name="Turgeon B.G."/>
            <person name="Goodwin S.B."/>
            <person name="Spatafora J.W."/>
            <person name="Crous P.W."/>
            <person name="Grigoriev I.V."/>
        </authorList>
    </citation>
    <scope>NUCLEOTIDE SEQUENCE</scope>
    <source>
        <strain evidence="11">CBS 342.82</strain>
    </source>
</reference>
<dbReference type="PANTHER" id="PTHR14154">
    <property type="entry name" value="UPF0041 BRAIN PROTEIN 44-RELATED"/>
    <property type="match status" value="1"/>
</dbReference>
<evidence type="ECO:0000256" key="2">
    <source>
        <dbReference type="ARBA" id="ARBA00006416"/>
    </source>
</evidence>
<dbReference type="Proteomes" id="UP000504637">
    <property type="component" value="Unplaced"/>
</dbReference>
<organism evidence="11">
    <name type="scientific">Dissoconium aciculare CBS 342.82</name>
    <dbReference type="NCBI Taxonomy" id="1314786"/>
    <lineage>
        <taxon>Eukaryota</taxon>
        <taxon>Fungi</taxon>
        <taxon>Dikarya</taxon>
        <taxon>Ascomycota</taxon>
        <taxon>Pezizomycotina</taxon>
        <taxon>Dothideomycetes</taxon>
        <taxon>Dothideomycetidae</taxon>
        <taxon>Mycosphaerellales</taxon>
        <taxon>Dissoconiaceae</taxon>
        <taxon>Dissoconium</taxon>
    </lineage>
</organism>
<keyword evidence="8" id="KW-0472">Membrane</keyword>
<reference evidence="11" key="3">
    <citation type="submission" date="2025-08" db="UniProtKB">
        <authorList>
            <consortium name="RefSeq"/>
        </authorList>
    </citation>
    <scope>IDENTIFICATION</scope>
    <source>
        <strain evidence="11">CBS 342.82</strain>
    </source>
</reference>
<evidence type="ECO:0000313" key="11">
    <source>
        <dbReference type="RefSeq" id="XP_033464811.1"/>
    </source>
</evidence>
<sequence>MFARIGLRTAQQTLRQTTFRLKQRRTQSTISDAAQAIPKNENAFLKFLNGPTGWRTVHFWAPIMKWGLVIAGAADFARPASQLSLSQNAALTATGFIWTRWCFIIKPRNVFLASVNFLLGCVGITQVVRVLLYQRSIAGVEGAVKEEGRALEKAVKNPEAIKEAVEHPSK</sequence>
<keyword evidence="10" id="KW-1185">Reference proteome</keyword>
<keyword evidence="3 9" id="KW-0813">Transport</keyword>
<evidence type="ECO:0000256" key="4">
    <source>
        <dbReference type="ARBA" id="ARBA00022692"/>
    </source>
</evidence>
<keyword evidence="4" id="KW-0812">Transmembrane</keyword>
<comment type="similarity">
    <text evidence="2 9">Belongs to the mitochondrial pyruvate carrier (MPC) (TC 2.A.105) family.</text>
</comment>
<proteinExistence type="inferred from homology"/>
<evidence type="ECO:0000313" key="10">
    <source>
        <dbReference type="Proteomes" id="UP000504637"/>
    </source>
</evidence>
<name>A0A6J3MIN7_9PEZI</name>
<dbReference type="GO" id="GO:0006850">
    <property type="term" value="P:pyruvate import into mitochondria"/>
    <property type="evidence" value="ECO:0007669"/>
    <property type="project" value="InterPro"/>
</dbReference>
<comment type="subcellular location">
    <subcellularLocation>
        <location evidence="1 9">Mitochondrion inner membrane</location>
        <topology evidence="1 9">Multi-pass membrane protein</topology>
    </subcellularLocation>
</comment>
<evidence type="ECO:0000256" key="8">
    <source>
        <dbReference type="ARBA" id="ARBA00023136"/>
    </source>
</evidence>
<evidence type="ECO:0000256" key="6">
    <source>
        <dbReference type="ARBA" id="ARBA00022989"/>
    </source>
</evidence>
<reference evidence="11" key="2">
    <citation type="submission" date="2020-04" db="EMBL/GenBank/DDBJ databases">
        <authorList>
            <consortium name="NCBI Genome Project"/>
        </authorList>
    </citation>
    <scope>NUCLEOTIDE SEQUENCE</scope>
    <source>
        <strain evidence="11">CBS 342.82</strain>
    </source>
</reference>
<gene>
    <name evidence="11" type="ORF">K489DRAFT_392131</name>
</gene>
<dbReference type="Pfam" id="PF03650">
    <property type="entry name" value="MPC"/>
    <property type="match status" value="1"/>
</dbReference>
<dbReference type="RefSeq" id="XP_033464811.1">
    <property type="nucleotide sequence ID" value="XM_033606722.1"/>
</dbReference>
<dbReference type="GeneID" id="54364522"/>
<dbReference type="OrthoDB" id="869189at2759"/>
<protein>
    <recommendedName>
        <fullName evidence="9">Mitochondrial pyruvate carrier</fullName>
    </recommendedName>
</protein>
<evidence type="ECO:0000256" key="7">
    <source>
        <dbReference type="ARBA" id="ARBA00023128"/>
    </source>
</evidence>
<dbReference type="AlphaFoldDB" id="A0A6J3MIN7"/>
<keyword evidence="7 9" id="KW-0496">Mitochondrion</keyword>
<accession>A0A6J3MIN7</accession>
<keyword evidence="6" id="KW-1133">Transmembrane helix</keyword>
<evidence type="ECO:0000256" key="9">
    <source>
        <dbReference type="RuleBase" id="RU363100"/>
    </source>
</evidence>
<evidence type="ECO:0000256" key="3">
    <source>
        <dbReference type="ARBA" id="ARBA00022448"/>
    </source>
</evidence>
<dbReference type="GO" id="GO:0005743">
    <property type="term" value="C:mitochondrial inner membrane"/>
    <property type="evidence" value="ECO:0007669"/>
    <property type="project" value="UniProtKB-SubCell"/>
</dbReference>
<evidence type="ECO:0000256" key="5">
    <source>
        <dbReference type="ARBA" id="ARBA00022792"/>
    </source>
</evidence>
<comment type="function">
    <text evidence="9">Mediates the uptake of pyruvate into mitochondria.</text>
</comment>
<dbReference type="InterPro" id="IPR005336">
    <property type="entry name" value="MPC"/>
</dbReference>